<feature type="region of interest" description="Disordered" evidence="1">
    <location>
        <begin position="199"/>
        <end position="220"/>
    </location>
</feature>
<evidence type="ECO:0000313" key="2">
    <source>
        <dbReference type="EMBL" id="CAK0903019.1"/>
    </source>
</evidence>
<comment type="caution">
    <text evidence="2">The sequence shown here is derived from an EMBL/GenBank/DDBJ whole genome shotgun (WGS) entry which is preliminary data.</text>
</comment>
<evidence type="ECO:0000313" key="3">
    <source>
        <dbReference type="Proteomes" id="UP001189429"/>
    </source>
</evidence>
<proteinExistence type="predicted"/>
<organism evidence="2 3">
    <name type="scientific">Prorocentrum cordatum</name>
    <dbReference type="NCBI Taxonomy" id="2364126"/>
    <lineage>
        <taxon>Eukaryota</taxon>
        <taxon>Sar</taxon>
        <taxon>Alveolata</taxon>
        <taxon>Dinophyceae</taxon>
        <taxon>Prorocentrales</taxon>
        <taxon>Prorocentraceae</taxon>
        <taxon>Prorocentrum</taxon>
    </lineage>
</organism>
<dbReference type="Proteomes" id="UP001189429">
    <property type="component" value="Unassembled WGS sequence"/>
</dbReference>
<reference evidence="2" key="1">
    <citation type="submission" date="2023-10" db="EMBL/GenBank/DDBJ databases">
        <authorList>
            <person name="Chen Y."/>
            <person name="Shah S."/>
            <person name="Dougan E. K."/>
            <person name="Thang M."/>
            <person name="Chan C."/>
        </authorList>
    </citation>
    <scope>NUCLEOTIDE SEQUENCE [LARGE SCALE GENOMIC DNA]</scope>
</reference>
<evidence type="ECO:0000256" key="1">
    <source>
        <dbReference type="SAM" id="MobiDB-lite"/>
    </source>
</evidence>
<gene>
    <name evidence="2" type="ORF">PCOR1329_LOCUS79447</name>
</gene>
<keyword evidence="3" id="KW-1185">Reference proteome</keyword>
<dbReference type="EMBL" id="CAUYUJ010021156">
    <property type="protein sequence ID" value="CAK0903019.1"/>
    <property type="molecule type" value="Genomic_DNA"/>
</dbReference>
<accession>A0ABN9XSX9</accession>
<protein>
    <submittedName>
        <fullName evidence="2">Uncharacterized protein</fullName>
    </submittedName>
</protein>
<name>A0ABN9XSX9_9DINO</name>
<sequence>MAVFLLVSLSSYMRRNELMGLRRRSSIAPAAGISQIWSLLLFPVGAGQAGQDRRQRRHHRDGFAAPPVLGAHLRALASGPSEGAVWTFTCPQYLQEFKVSLVELGTTKVIVPCQTRHSGPSIDIARRYRTVSEARRRGQWASVKSAQRCAKGARLGQSWELLPASLRRLLEACEGALEDILLGRPHGVALPWRGTSEVAASSTSTQAPEVTRGQRSSRVATLTRTIEPVGPRRT</sequence>